<dbReference type="GO" id="GO:0006891">
    <property type="term" value="P:intra-Golgi vesicle-mediated transport"/>
    <property type="evidence" value="ECO:0007669"/>
    <property type="project" value="TreeGrafter"/>
</dbReference>
<evidence type="ECO:0000256" key="7">
    <source>
        <dbReference type="ARBA" id="ARBA00023125"/>
    </source>
</evidence>
<feature type="domain" description="HTH myb-type" evidence="11">
    <location>
        <begin position="62"/>
        <end position="101"/>
    </location>
</feature>
<dbReference type="InterPro" id="IPR048320">
    <property type="entry name" value="COG3_N"/>
</dbReference>
<dbReference type="GO" id="GO:0000139">
    <property type="term" value="C:Golgi membrane"/>
    <property type="evidence" value="ECO:0007669"/>
    <property type="project" value="UniProtKB-SubCell"/>
</dbReference>
<reference evidence="12" key="2">
    <citation type="submission" date="2013-04" db="UniProtKB">
        <authorList>
            <consortium name="EnsemblPlants"/>
        </authorList>
    </citation>
    <scope>IDENTIFICATION</scope>
</reference>
<evidence type="ECO:0000259" key="10">
    <source>
        <dbReference type="PROSITE" id="PS50090"/>
    </source>
</evidence>
<dbReference type="PROSITE" id="PS51294">
    <property type="entry name" value="HTH_MYB"/>
    <property type="match status" value="2"/>
</dbReference>
<evidence type="ECO:0000313" key="13">
    <source>
        <dbReference type="Proteomes" id="UP000006038"/>
    </source>
</evidence>
<dbReference type="InterPro" id="IPR009057">
    <property type="entry name" value="Homeodomain-like_sf"/>
</dbReference>
<dbReference type="SMART" id="SM00717">
    <property type="entry name" value="SANT"/>
    <property type="match status" value="2"/>
</dbReference>
<keyword evidence="6" id="KW-0333">Golgi apparatus</keyword>
<feature type="domain" description="Myb-like" evidence="10">
    <location>
        <begin position="8"/>
        <end position="55"/>
    </location>
</feature>
<protein>
    <recommendedName>
        <fullName evidence="3">Conserved oligomeric Golgi complex subunit 3</fullName>
    </recommendedName>
    <alternativeName>
        <fullName evidence="9">Component of oligomeric Golgi complex 3</fullName>
    </alternativeName>
</protein>
<evidence type="ECO:0000259" key="11">
    <source>
        <dbReference type="PROSITE" id="PS51294"/>
    </source>
</evidence>
<evidence type="ECO:0000256" key="9">
    <source>
        <dbReference type="ARBA" id="ARBA00031339"/>
    </source>
</evidence>
<dbReference type="AlphaFoldDB" id="J3MTI4"/>
<dbReference type="InterPro" id="IPR048685">
    <property type="entry name" value="COG3_C"/>
</dbReference>
<dbReference type="eggNOG" id="KOG0048">
    <property type="taxonomic scope" value="Eukaryota"/>
</dbReference>
<dbReference type="GO" id="GO:0009860">
    <property type="term" value="P:pollen tube growth"/>
    <property type="evidence" value="ECO:0007669"/>
    <property type="project" value="EnsemblPlants"/>
</dbReference>
<dbReference type="GO" id="GO:0003677">
    <property type="term" value="F:DNA binding"/>
    <property type="evidence" value="ECO:0007669"/>
    <property type="project" value="UniProtKB-KW"/>
</dbReference>
<dbReference type="InterPro" id="IPR007265">
    <property type="entry name" value="COG_su3"/>
</dbReference>
<dbReference type="CDD" id="cd00167">
    <property type="entry name" value="SANT"/>
    <property type="match status" value="2"/>
</dbReference>
<feature type="domain" description="Myb-like" evidence="10">
    <location>
        <begin position="56"/>
        <end position="101"/>
    </location>
</feature>
<dbReference type="Pfam" id="PF20671">
    <property type="entry name" value="COG3_C"/>
    <property type="match status" value="1"/>
</dbReference>
<evidence type="ECO:0000256" key="3">
    <source>
        <dbReference type="ARBA" id="ARBA00020976"/>
    </source>
</evidence>
<accession>J3MTI4</accession>
<dbReference type="EnsemblPlants" id="OB08G24140.1">
    <property type="protein sequence ID" value="OB08G24140.1"/>
    <property type="gene ID" value="OB08G24140"/>
</dbReference>
<dbReference type="Pfam" id="PF04136">
    <property type="entry name" value="COG3_N"/>
    <property type="match status" value="1"/>
</dbReference>
<keyword evidence="5" id="KW-0653">Protein transport</keyword>
<dbReference type="Proteomes" id="UP000006038">
    <property type="component" value="Chromosome 8"/>
</dbReference>
<dbReference type="OMA" id="DEFELWG"/>
<evidence type="ECO:0000256" key="4">
    <source>
        <dbReference type="ARBA" id="ARBA00022448"/>
    </source>
</evidence>
<keyword evidence="4" id="KW-0813">Transport</keyword>
<organism evidence="12">
    <name type="scientific">Oryza brachyantha</name>
    <name type="common">malo sina</name>
    <dbReference type="NCBI Taxonomy" id="4533"/>
    <lineage>
        <taxon>Eukaryota</taxon>
        <taxon>Viridiplantae</taxon>
        <taxon>Streptophyta</taxon>
        <taxon>Embryophyta</taxon>
        <taxon>Tracheophyta</taxon>
        <taxon>Spermatophyta</taxon>
        <taxon>Magnoliopsida</taxon>
        <taxon>Liliopsida</taxon>
        <taxon>Poales</taxon>
        <taxon>Poaceae</taxon>
        <taxon>BOP clade</taxon>
        <taxon>Oryzoideae</taxon>
        <taxon>Oryzeae</taxon>
        <taxon>Oryzinae</taxon>
        <taxon>Oryza</taxon>
    </lineage>
</organism>
<sequence length="894" mass="100213">MAAGGGGRKTPWTEEEDEVLRRGVREHRRQNWAEIALALPRRGPKSCRLRWSQPLSPELDSRAFTPEEDALIVEQQRVHGNKWATIARCLTGRSDNAVKNRPQVQPEMSTMPLKAHTGDSFGGLNAPLTEQQNAAIAALSRAVSERPFPANLEKSLVKDGGAIVPEKEAALEEGAMDAVLVNTHQFYKWFSELESAMKSEVDDTLSLFEELQSLHLSVATKTKTLHDACDQLLLEKQRLIEFAEALRSRLNYFDELENVSTSFYSQTMNIGNEQFLPLLKRLDDCISYVENNPQYAESAVYLVKFRQLQSRALGMIRSHVLSILKAASSQVQAAIRGSGTAKNIVTEGVEASLIYVRFKAAASELKPILGEIESRSSRKEYTQILSECHSLFCEQRLYLIRGMVQQRISEFARKEALPSLTRSGCAYLMEACQFEHQLFAHFFPASASEASSIAPLMDPLCTYLYDTLRPRLIYEGNIDSLCELVDILKVEVLGEQLSRRGESVAGLRPILQRILADVHERLAFCARTHIREEIANFRPSDEDLDYPGKLERSVDATASSNASGNSDIYVTWYRPLEKTVSCLSKLYHRLEPSVFTGLAQNASKAVAKKATAMDGQLFLIKHLLILREQIAPFDIEFSVTHKELDFSHLLDHLRRILRGQVSLFDWSRSTSLARTFSPRVLENQIDARKELEKSLKSTCEEFIMSITKLVVDPMLSFVTKVTAVKVALSSGSQGQKLDSVLAKPLKTQAFASSDKVAELVQKVGAAIQQDLPKVMTMMRLYLQNPSTRLILFKPIKTNIVEAHIQLHSLLKSEYTADEIQSIGMLPVRVHNAMLDMVFPLGQPWRVRHCVFSSNKYTSGSVWPSTGLLPTPPAVVSCDHPLIHLRSLCADQNVD</sequence>
<keyword evidence="7" id="KW-0238">DNA-binding</keyword>
<evidence type="ECO:0000313" key="12">
    <source>
        <dbReference type="EnsemblPlants" id="OB08G24140.1"/>
    </source>
</evidence>
<dbReference type="HOGENOM" id="CLU_011639_1_1_1"/>
<dbReference type="PROSITE" id="PS50090">
    <property type="entry name" value="MYB_LIKE"/>
    <property type="match status" value="2"/>
</dbReference>
<dbReference type="InterPro" id="IPR017930">
    <property type="entry name" value="Myb_dom"/>
</dbReference>
<dbReference type="GO" id="GO:0006886">
    <property type="term" value="P:intracellular protein transport"/>
    <property type="evidence" value="ECO:0007669"/>
    <property type="project" value="InterPro"/>
</dbReference>
<evidence type="ECO:0000256" key="2">
    <source>
        <dbReference type="ARBA" id="ARBA00009936"/>
    </source>
</evidence>
<dbReference type="Pfam" id="PF13921">
    <property type="entry name" value="Myb_DNA-bind_6"/>
    <property type="match status" value="1"/>
</dbReference>
<dbReference type="SUPFAM" id="SSF46689">
    <property type="entry name" value="Homeodomain-like"/>
    <property type="match status" value="1"/>
</dbReference>
<evidence type="ECO:0000256" key="1">
    <source>
        <dbReference type="ARBA" id="ARBA00004395"/>
    </source>
</evidence>
<dbReference type="GO" id="GO:0042803">
    <property type="term" value="F:protein homodimerization activity"/>
    <property type="evidence" value="ECO:0007669"/>
    <property type="project" value="EnsemblPlants"/>
</dbReference>
<dbReference type="Gene3D" id="1.10.10.60">
    <property type="entry name" value="Homeodomain-like"/>
    <property type="match status" value="2"/>
</dbReference>
<comment type="subcellular location">
    <subcellularLocation>
        <location evidence="1">Golgi apparatus membrane</location>
        <topology evidence="1">Peripheral membrane protein</topology>
    </subcellularLocation>
</comment>
<dbReference type="GO" id="GO:0017119">
    <property type="term" value="C:Golgi transport complex"/>
    <property type="evidence" value="ECO:0007669"/>
    <property type="project" value="EnsemblPlants"/>
</dbReference>
<evidence type="ECO:0000256" key="6">
    <source>
        <dbReference type="ARBA" id="ARBA00023034"/>
    </source>
</evidence>
<dbReference type="PANTHER" id="PTHR13302">
    <property type="entry name" value="CONSERVED OLIGOMERIC GOLGI COMPLEX COMPONENT 3"/>
    <property type="match status" value="1"/>
</dbReference>
<reference evidence="12" key="1">
    <citation type="journal article" date="2013" name="Nat. Commun.">
        <title>Whole-genome sequencing of Oryza brachyantha reveals mechanisms underlying Oryza genome evolution.</title>
        <authorList>
            <person name="Chen J."/>
            <person name="Huang Q."/>
            <person name="Gao D."/>
            <person name="Wang J."/>
            <person name="Lang Y."/>
            <person name="Liu T."/>
            <person name="Li B."/>
            <person name="Bai Z."/>
            <person name="Luis Goicoechea J."/>
            <person name="Liang C."/>
            <person name="Chen C."/>
            <person name="Zhang W."/>
            <person name="Sun S."/>
            <person name="Liao Y."/>
            <person name="Zhang X."/>
            <person name="Yang L."/>
            <person name="Song C."/>
            <person name="Wang M."/>
            <person name="Shi J."/>
            <person name="Liu G."/>
            <person name="Liu J."/>
            <person name="Zhou H."/>
            <person name="Zhou W."/>
            <person name="Yu Q."/>
            <person name="An N."/>
            <person name="Chen Y."/>
            <person name="Cai Q."/>
            <person name="Wang B."/>
            <person name="Liu B."/>
            <person name="Min J."/>
            <person name="Huang Y."/>
            <person name="Wu H."/>
            <person name="Li Z."/>
            <person name="Zhang Y."/>
            <person name="Yin Y."/>
            <person name="Song W."/>
            <person name="Jiang J."/>
            <person name="Jackson S.A."/>
            <person name="Wing R.A."/>
            <person name="Wang J."/>
            <person name="Chen M."/>
        </authorList>
    </citation>
    <scope>NUCLEOTIDE SEQUENCE [LARGE SCALE GENOMIC DNA]</scope>
    <source>
        <strain evidence="12">cv. IRGC 101232</strain>
    </source>
</reference>
<dbReference type="STRING" id="4533.J3MTI4"/>
<comment type="similarity">
    <text evidence="2">Belongs to the COG3 family.</text>
</comment>
<dbReference type="Gramene" id="OB08G24140.1">
    <property type="protein sequence ID" value="OB08G24140.1"/>
    <property type="gene ID" value="OB08G24140"/>
</dbReference>
<name>J3MTI4_ORYBR</name>
<keyword evidence="13" id="KW-1185">Reference proteome</keyword>
<dbReference type="eggNOG" id="KOG2604">
    <property type="taxonomic scope" value="Eukaryota"/>
</dbReference>
<evidence type="ECO:0000256" key="5">
    <source>
        <dbReference type="ARBA" id="ARBA00022927"/>
    </source>
</evidence>
<keyword evidence="8" id="KW-0472">Membrane</keyword>
<proteinExistence type="inferred from homology"/>
<dbReference type="GO" id="GO:0005801">
    <property type="term" value="C:cis-Golgi network"/>
    <property type="evidence" value="ECO:0007669"/>
    <property type="project" value="InterPro"/>
</dbReference>
<dbReference type="GO" id="GO:0007030">
    <property type="term" value="P:Golgi organization"/>
    <property type="evidence" value="ECO:0007669"/>
    <property type="project" value="EnsemblPlants"/>
</dbReference>
<dbReference type="SUPFAM" id="SSF74788">
    <property type="entry name" value="Cullin repeat-like"/>
    <property type="match status" value="1"/>
</dbReference>
<dbReference type="InterPro" id="IPR016159">
    <property type="entry name" value="Cullin_repeat-like_dom_sf"/>
</dbReference>
<dbReference type="PANTHER" id="PTHR13302:SF8">
    <property type="entry name" value="CONSERVED OLIGOMERIC GOLGI COMPLEX SUBUNIT 3"/>
    <property type="match status" value="1"/>
</dbReference>
<dbReference type="InterPro" id="IPR001005">
    <property type="entry name" value="SANT/Myb"/>
</dbReference>
<evidence type="ECO:0000256" key="8">
    <source>
        <dbReference type="ARBA" id="ARBA00023136"/>
    </source>
</evidence>
<feature type="domain" description="HTH myb-type" evidence="11">
    <location>
        <begin position="8"/>
        <end position="59"/>
    </location>
</feature>